<feature type="chain" id="PRO_5022969790" evidence="1">
    <location>
        <begin position="23"/>
        <end position="238"/>
    </location>
</feature>
<keyword evidence="3" id="KW-1185">Reference proteome</keyword>
<keyword evidence="1" id="KW-0732">Signal</keyword>
<proteinExistence type="predicted"/>
<dbReference type="Proteomes" id="UP000307440">
    <property type="component" value="Unassembled WGS sequence"/>
</dbReference>
<evidence type="ECO:0000313" key="3">
    <source>
        <dbReference type="Proteomes" id="UP000307440"/>
    </source>
</evidence>
<gene>
    <name evidence="2" type="ORF">FA15DRAFT_589623</name>
</gene>
<dbReference type="EMBL" id="ML210181">
    <property type="protein sequence ID" value="TFK25904.1"/>
    <property type="molecule type" value="Genomic_DNA"/>
</dbReference>
<dbReference type="AlphaFoldDB" id="A0A5C3KZR0"/>
<feature type="signal peptide" evidence="1">
    <location>
        <begin position="1"/>
        <end position="22"/>
    </location>
</feature>
<reference evidence="2 3" key="1">
    <citation type="journal article" date="2019" name="Nat. Ecol. Evol.">
        <title>Megaphylogeny resolves global patterns of mushroom evolution.</title>
        <authorList>
            <person name="Varga T."/>
            <person name="Krizsan K."/>
            <person name="Foldi C."/>
            <person name="Dima B."/>
            <person name="Sanchez-Garcia M."/>
            <person name="Sanchez-Ramirez S."/>
            <person name="Szollosi G.J."/>
            <person name="Szarkandi J.G."/>
            <person name="Papp V."/>
            <person name="Albert L."/>
            <person name="Andreopoulos W."/>
            <person name="Angelini C."/>
            <person name="Antonin V."/>
            <person name="Barry K.W."/>
            <person name="Bougher N.L."/>
            <person name="Buchanan P."/>
            <person name="Buyck B."/>
            <person name="Bense V."/>
            <person name="Catcheside P."/>
            <person name="Chovatia M."/>
            <person name="Cooper J."/>
            <person name="Damon W."/>
            <person name="Desjardin D."/>
            <person name="Finy P."/>
            <person name="Geml J."/>
            <person name="Haridas S."/>
            <person name="Hughes K."/>
            <person name="Justo A."/>
            <person name="Karasinski D."/>
            <person name="Kautmanova I."/>
            <person name="Kiss B."/>
            <person name="Kocsube S."/>
            <person name="Kotiranta H."/>
            <person name="LaButti K.M."/>
            <person name="Lechner B.E."/>
            <person name="Liimatainen K."/>
            <person name="Lipzen A."/>
            <person name="Lukacs Z."/>
            <person name="Mihaltcheva S."/>
            <person name="Morgado L.N."/>
            <person name="Niskanen T."/>
            <person name="Noordeloos M.E."/>
            <person name="Ohm R.A."/>
            <person name="Ortiz-Santana B."/>
            <person name="Ovrebo C."/>
            <person name="Racz N."/>
            <person name="Riley R."/>
            <person name="Savchenko A."/>
            <person name="Shiryaev A."/>
            <person name="Soop K."/>
            <person name="Spirin V."/>
            <person name="Szebenyi C."/>
            <person name="Tomsovsky M."/>
            <person name="Tulloss R.E."/>
            <person name="Uehling J."/>
            <person name="Grigoriev I.V."/>
            <person name="Vagvolgyi C."/>
            <person name="Papp T."/>
            <person name="Martin F.M."/>
            <person name="Miettinen O."/>
            <person name="Hibbett D.S."/>
            <person name="Nagy L.G."/>
        </authorList>
    </citation>
    <scope>NUCLEOTIDE SEQUENCE [LARGE SCALE GENOMIC DNA]</scope>
    <source>
        <strain evidence="2 3">CBS 121175</strain>
    </source>
</reference>
<accession>A0A5C3KZR0</accession>
<organism evidence="2 3">
    <name type="scientific">Coprinopsis marcescibilis</name>
    <name type="common">Agaric fungus</name>
    <name type="synonym">Psathyrella marcescibilis</name>
    <dbReference type="NCBI Taxonomy" id="230819"/>
    <lineage>
        <taxon>Eukaryota</taxon>
        <taxon>Fungi</taxon>
        <taxon>Dikarya</taxon>
        <taxon>Basidiomycota</taxon>
        <taxon>Agaricomycotina</taxon>
        <taxon>Agaricomycetes</taxon>
        <taxon>Agaricomycetidae</taxon>
        <taxon>Agaricales</taxon>
        <taxon>Agaricineae</taxon>
        <taxon>Psathyrellaceae</taxon>
        <taxon>Coprinopsis</taxon>
    </lineage>
</organism>
<sequence>MRFIATLFTVCISALAVRRTAAQRGCEGAVGALYDGSTTCDPATRAAVCTWMVPRECCRSFWHSGSMTHISGLPEGEAGWGLLPQSYTSCAGNASRNSRADPGCLSHDGAKTVFGVSWAWCHQDLSATPFCGKPITGAVDNVTQLNSDVGDSAGGCERPVSPDIFYLYEKEGEAAKPYSQMVTMTLDKAGAIDWSTRTVKLDKADVFQSVVAAYGDGLKGAQLNALEILAKDDARHGF</sequence>
<evidence type="ECO:0000256" key="1">
    <source>
        <dbReference type="SAM" id="SignalP"/>
    </source>
</evidence>
<protein>
    <submittedName>
        <fullName evidence="2">Uncharacterized protein</fullName>
    </submittedName>
</protein>
<dbReference type="OrthoDB" id="2818403at2759"/>
<evidence type="ECO:0000313" key="2">
    <source>
        <dbReference type="EMBL" id="TFK25904.1"/>
    </source>
</evidence>
<name>A0A5C3KZR0_COPMA</name>